<evidence type="ECO:0000313" key="3">
    <source>
        <dbReference type="Proteomes" id="UP000751190"/>
    </source>
</evidence>
<evidence type="ECO:0000313" key="2">
    <source>
        <dbReference type="EMBL" id="KAG8462999.1"/>
    </source>
</evidence>
<organism evidence="2 3">
    <name type="scientific">Diacronema lutheri</name>
    <name type="common">Unicellular marine alga</name>
    <name type="synonym">Monochrysis lutheri</name>
    <dbReference type="NCBI Taxonomy" id="2081491"/>
    <lineage>
        <taxon>Eukaryota</taxon>
        <taxon>Haptista</taxon>
        <taxon>Haptophyta</taxon>
        <taxon>Pavlovophyceae</taxon>
        <taxon>Pavlovales</taxon>
        <taxon>Pavlovaceae</taxon>
        <taxon>Diacronema</taxon>
    </lineage>
</organism>
<accession>A0A8J6C7Q7</accession>
<dbReference type="Gene3D" id="3.40.50.1110">
    <property type="entry name" value="SGNH hydrolase"/>
    <property type="match status" value="1"/>
</dbReference>
<dbReference type="InterPro" id="IPR045136">
    <property type="entry name" value="Iah1-like"/>
</dbReference>
<gene>
    <name evidence="2" type="ORF">KFE25_001772</name>
</gene>
<keyword evidence="3" id="KW-1185">Reference proteome</keyword>
<evidence type="ECO:0000259" key="1">
    <source>
        <dbReference type="Pfam" id="PF13472"/>
    </source>
</evidence>
<dbReference type="InterPro" id="IPR036514">
    <property type="entry name" value="SGNH_hydro_sf"/>
</dbReference>
<dbReference type="PROSITE" id="PS51257">
    <property type="entry name" value="PROKAR_LIPOPROTEIN"/>
    <property type="match status" value="1"/>
</dbReference>
<dbReference type="EMBL" id="JAGTXO010000018">
    <property type="protein sequence ID" value="KAG8462999.1"/>
    <property type="molecule type" value="Genomic_DNA"/>
</dbReference>
<feature type="domain" description="SGNH hydrolase-type esterase" evidence="1">
    <location>
        <begin position="53"/>
        <end position="240"/>
    </location>
</feature>
<dbReference type="OrthoDB" id="421156at2759"/>
<dbReference type="PANTHER" id="PTHR14209">
    <property type="entry name" value="ISOAMYL ACETATE-HYDROLYZING ESTERASE 1"/>
    <property type="match status" value="1"/>
</dbReference>
<dbReference type="PANTHER" id="PTHR14209:SF19">
    <property type="entry name" value="ISOAMYL ACETATE-HYDROLYZING ESTERASE 1 HOMOLOG"/>
    <property type="match status" value="1"/>
</dbReference>
<name>A0A8J6C7Q7_DIALT</name>
<reference evidence="2" key="1">
    <citation type="submission" date="2021-05" db="EMBL/GenBank/DDBJ databases">
        <title>The genome of the haptophyte Pavlova lutheri (Diacronema luteri, Pavlovales) - a model for lipid biosynthesis in eukaryotic algae.</title>
        <authorList>
            <person name="Hulatt C.J."/>
            <person name="Posewitz M.C."/>
        </authorList>
    </citation>
    <scope>NUCLEOTIDE SEQUENCE</scope>
    <source>
        <strain evidence="2">NIVA-4/92</strain>
    </source>
</reference>
<dbReference type="SUPFAM" id="SSF52266">
    <property type="entry name" value="SGNH hydrolase"/>
    <property type="match status" value="1"/>
</dbReference>
<sequence>MKVSSKKSRRLAAAIAVGALGCFLHTLESIYGPAPVDGPSSVHHGSPRPLVVALGDSLTHGVVSHPWLADLASRFKRVKFLNTARCAHTSHAVLGTARSLTLHKPPDLVLILVGTNDAISALSPMSRKFYVDRGHLPADAPTALRGTLAAYERNLGALVTHARRALRAKKVVVISPPPFGNGRSARALPTGSIWGDLVVQPNVAARLVARRAALVARRRGAVYVDLHAALSRQLAREPLREAEYFNASAWQLGRQILRAPLVRFVPGLTFNRLSSTPYLHDHLHLNGRGAQLLVDALAPLVARLAS</sequence>
<proteinExistence type="predicted"/>
<dbReference type="Pfam" id="PF13472">
    <property type="entry name" value="Lipase_GDSL_2"/>
    <property type="match status" value="1"/>
</dbReference>
<dbReference type="AlphaFoldDB" id="A0A8J6C7Q7"/>
<protein>
    <recommendedName>
        <fullName evidence="1">SGNH hydrolase-type esterase domain-containing protein</fullName>
    </recommendedName>
</protein>
<comment type="caution">
    <text evidence="2">The sequence shown here is derived from an EMBL/GenBank/DDBJ whole genome shotgun (WGS) entry which is preliminary data.</text>
</comment>
<dbReference type="InterPro" id="IPR013830">
    <property type="entry name" value="SGNH_hydro"/>
</dbReference>
<dbReference type="Proteomes" id="UP000751190">
    <property type="component" value="Unassembled WGS sequence"/>
</dbReference>